<dbReference type="FunFam" id="3.90.780.10:FF:000004">
    <property type="entry name" value="UDP-sugar hydrolase, putative"/>
    <property type="match status" value="1"/>
</dbReference>
<reference evidence="7 8" key="1">
    <citation type="submission" date="2013-08" db="EMBL/GenBank/DDBJ databases">
        <authorList>
            <person name="Huang J."/>
            <person name="Wang G."/>
        </authorList>
    </citation>
    <scope>NUCLEOTIDE SEQUENCE [LARGE SCALE GENOMIC DNA]</scope>
    <source>
        <strain evidence="7 8">BH030004</strain>
    </source>
</reference>
<dbReference type="PRINTS" id="PR01607">
    <property type="entry name" value="APYRASEFAMLY"/>
</dbReference>
<dbReference type="Gene3D" id="3.60.21.10">
    <property type="match status" value="1"/>
</dbReference>
<dbReference type="GO" id="GO:0016787">
    <property type="term" value="F:hydrolase activity"/>
    <property type="evidence" value="ECO:0007669"/>
    <property type="project" value="UniProtKB-KW"/>
</dbReference>
<sequence>MNVNKISKVLATAALSASLFVSAGSVSADPLKPYHHSEWMAEKNILKGDLKGDFHLDRHITMAEAVIFIARTKGAEVPELENPKHWSAPYMQWAHEAGAITEKESMHPYKQLKAEEAVALAGELGYDVSFEHTGKITRGMFLQGLGEAATKHITIGHTNDVHGNIEEDGYNEKFGYAKMATLIDQWRAENDNFLLLDAGDTFQGTIFVNQFQGESVLPILNHLDYDVMAAGNHEFDFGYEQLLKLRDQLDYPMISANVFKPDGSNLLVPVHHQEVAGEKYAFIGFVAEETPVLTHPDNVEGLTFKSPVSVAQEMIPKLKEEVDHVVVVSHVGLSVDREIAEKVDGIDLIVGGHSHTPLDSPERVNDTYIVQDWEYGKSLGRADLYYYNDELVGFTGGLKEYDASVKADPEIEAMVEKITEQVDKKMQEVITTTEELLVGERSAIRSQETNLGNLIADVMLEKTQSIEGHEADIALTNSGGIRAEIKPGEVTKLDLYNVLPFGNTLATMDVTGSEIKAALENGVSKISEVAGRFPQIAGMSFTYDITKPAGERVGEVMIGGEPLDESKTYKLATNSFLAAGGDGYAMFKDNESFNTGYTTYDIVEQHLKELDSINTEVDGRIVETSQQ</sequence>
<comment type="similarity">
    <text evidence="4">Belongs to the 5'-nucleotidase family.</text>
</comment>
<comment type="subcellular location">
    <subcellularLocation>
        <location evidence="1">Secreted</location>
    </subcellularLocation>
</comment>
<dbReference type="GO" id="GO:0009166">
    <property type="term" value="P:nucleotide catabolic process"/>
    <property type="evidence" value="ECO:0007669"/>
    <property type="project" value="InterPro"/>
</dbReference>
<evidence type="ECO:0000313" key="7">
    <source>
        <dbReference type="EMBL" id="KGX83265.1"/>
    </source>
</evidence>
<keyword evidence="2" id="KW-0964">Secreted</keyword>
<dbReference type="Proteomes" id="UP000030403">
    <property type="component" value="Unassembled WGS sequence"/>
</dbReference>
<evidence type="ECO:0000256" key="3">
    <source>
        <dbReference type="ARBA" id="ARBA00022729"/>
    </source>
</evidence>
<evidence type="ECO:0000259" key="6">
    <source>
        <dbReference type="Pfam" id="PF02872"/>
    </source>
</evidence>
<keyword evidence="4" id="KW-0378">Hydrolase</keyword>
<evidence type="ECO:0000313" key="8">
    <source>
        <dbReference type="Proteomes" id="UP000030403"/>
    </source>
</evidence>
<dbReference type="PANTHER" id="PTHR11575:SF24">
    <property type="entry name" value="5'-NUCLEOTIDASE"/>
    <property type="match status" value="1"/>
</dbReference>
<feature type="signal peptide" evidence="4">
    <location>
        <begin position="1"/>
        <end position="23"/>
    </location>
</feature>
<keyword evidence="4" id="KW-0547">Nucleotide-binding</keyword>
<feature type="domain" description="5'-Nucleotidase C-terminal" evidence="6">
    <location>
        <begin position="429"/>
        <end position="589"/>
    </location>
</feature>
<dbReference type="EMBL" id="AVPF01000127">
    <property type="protein sequence ID" value="KGX83265.1"/>
    <property type="molecule type" value="Genomic_DNA"/>
</dbReference>
<evidence type="ECO:0000256" key="1">
    <source>
        <dbReference type="ARBA" id="ARBA00004613"/>
    </source>
</evidence>
<evidence type="ECO:0000259" key="5">
    <source>
        <dbReference type="Pfam" id="PF00149"/>
    </source>
</evidence>
<organism evidence="7 8">
    <name type="scientific">Pontibacillus marinus BH030004 = DSM 16465</name>
    <dbReference type="NCBI Taxonomy" id="1385511"/>
    <lineage>
        <taxon>Bacteria</taxon>
        <taxon>Bacillati</taxon>
        <taxon>Bacillota</taxon>
        <taxon>Bacilli</taxon>
        <taxon>Bacillales</taxon>
        <taxon>Bacillaceae</taxon>
        <taxon>Pontibacillus</taxon>
    </lineage>
</organism>
<dbReference type="InterPro" id="IPR006179">
    <property type="entry name" value="5_nucleotidase/apyrase"/>
</dbReference>
<dbReference type="RefSeq" id="WP_036843781.1">
    <property type="nucleotide sequence ID" value="NZ_AVPF01000127.1"/>
</dbReference>
<protein>
    <submittedName>
        <fullName evidence="7">5'-nucleotidase</fullName>
    </submittedName>
</protein>
<dbReference type="Pfam" id="PF00149">
    <property type="entry name" value="Metallophos"/>
    <property type="match status" value="1"/>
</dbReference>
<dbReference type="CDD" id="cd00845">
    <property type="entry name" value="MPP_UshA_N_like"/>
    <property type="match status" value="1"/>
</dbReference>
<gene>
    <name evidence="7" type="ORF">N783_05125</name>
</gene>
<dbReference type="Pfam" id="PF02872">
    <property type="entry name" value="5_nucleotid_C"/>
    <property type="match status" value="1"/>
</dbReference>
<dbReference type="SUPFAM" id="SSF56300">
    <property type="entry name" value="Metallo-dependent phosphatases"/>
    <property type="match status" value="1"/>
</dbReference>
<dbReference type="eggNOG" id="COG0737">
    <property type="taxonomic scope" value="Bacteria"/>
</dbReference>
<dbReference type="SUPFAM" id="SSF55816">
    <property type="entry name" value="5'-nucleotidase (syn. UDP-sugar hydrolase), C-terminal domain"/>
    <property type="match status" value="1"/>
</dbReference>
<dbReference type="InterPro" id="IPR036907">
    <property type="entry name" value="5'-Nucleotdase_C_sf"/>
</dbReference>
<evidence type="ECO:0000256" key="2">
    <source>
        <dbReference type="ARBA" id="ARBA00022525"/>
    </source>
</evidence>
<dbReference type="Gene3D" id="3.90.780.10">
    <property type="entry name" value="5'-Nucleotidase, C-terminal domain"/>
    <property type="match status" value="1"/>
</dbReference>
<dbReference type="GO" id="GO:0000166">
    <property type="term" value="F:nucleotide binding"/>
    <property type="evidence" value="ECO:0007669"/>
    <property type="project" value="UniProtKB-KW"/>
</dbReference>
<keyword evidence="8" id="KW-1185">Reference proteome</keyword>
<proteinExistence type="inferred from homology"/>
<dbReference type="InterPro" id="IPR029052">
    <property type="entry name" value="Metallo-depent_PP-like"/>
</dbReference>
<dbReference type="STRING" id="1385511.GCA_000425225_04116"/>
<keyword evidence="3 4" id="KW-0732">Signal</keyword>
<comment type="caution">
    <text evidence="7">The sequence shown here is derived from an EMBL/GenBank/DDBJ whole genome shotgun (WGS) entry which is preliminary data.</text>
</comment>
<feature type="domain" description="Calcineurin-like phosphoesterase" evidence="5">
    <location>
        <begin position="154"/>
        <end position="357"/>
    </location>
</feature>
<dbReference type="OrthoDB" id="9801679at2"/>
<dbReference type="InterPro" id="IPR008334">
    <property type="entry name" value="5'-Nucleotdase_C"/>
</dbReference>
<accession>A0A0A5FX10</accession>
<evidence type="ECO:0000256" key="4">
    <source>
        <dbReference type="RuleBase" id="RU362119"/>
    </source>
</evidence>
<dbReference type="AlphaFoldDB" id="A0A0A5FX10"/>
<dbReference type="PANTHER" id="PTHR11575">
    <property type="entry name" value="5'-NUCLEOTIDASE-RELATED"/>
    <property type="match status" value="1"/>
</dbReference>
<dbReference type="GO" id="GO:0005576">
    <property type="term" value="C:extracellular region"/>
    <property type="evidence" value="ECO:0007669"/>
    <property type="project" value="UniProtKB-SubCell"/>
</dbReference>
<name>A0A0A5FX10_9BACI</name>
<dbReference type="InterPro" id="IPR004843">
    <property type="entry name" value="Calcineurin-like_PHP"/>
</dbReference>
<feature type="chain" id="PRO_5039754834" evidence="4">
    <location>
        <begin position="24"/>
        <end position="627"/>
    </location>
</feature>